<evidence type="ECO:0000313" key="2">
    <source>
        <dbReference type="Proteomes" id="UP000004863"/>
    </source>
</evidence>
<evidence type="ECO:0000313" key="1">
    <source>
        <dbReference type="EMBL" id="EID50408.1"/>
    </source>
</evidence>
<keyword evidence="2" id="KW-1185">Reference proteome</keyword>
<gene>
    <name evidence="1" type="ORF">HMPREF1324_1011</name>
</gene>
<accession>I0URA5</accession>
<reference evidence="1" key="1">
    <citation type="submission" date="2012-03" db="EMBL/GenBank/DDBJ databases">
        <authorList>
            <person name="Durkin A.S."/>
            <person name="McCorrison J."/>
            <person name="Torralba M."/>
            <person name="Gillis M."/>
            <person name="Methe B."/>
            <person name="Sutton G."/>
            <person name="Nelson K.E."/>
        </authorList>
    </citation>
    <scope>NUCLEOTIDE SEQUENCE [LARGE SCALE GENOMIC DNA]</scope>
    <source>
        <strain evidence="1">F0474</strain>
    </source>
</reference>
<sequence>MRLVADPLNFPVHQVQIPSAFEQQNLRMQQRQGEGYSPVVSARQVLQGTNRLPPISFLVGGVQAHAEPPPGHYDAPAIPSVSVLLRPYQPSATLYPFYSVPASPSSEAP</sequence>
<comment type="caution">
    <text evidence="1">The sequence shown here is derived from an EMBL/GenBank/DDBJ whole genome shotgun (WGS) entry which is preliminary data.</text>
</comment>
<dbReference type="PATRIC" id="fig|1125724.3.peg.1841"/>
<organism evidence="1 2">
    <name type="scientific">Rothia aeria F0474</name>
    <dbReference type="NCBI Taxonomy" id="1125724"/>
    <lineage>
        <taxon>Bacteria</taxon>
        <taxon>Bacillati</taxon>
        <taxon>Actinomycetota</taxon>
        <taxon>Actinomycetes</taxon>
        <taxon>Micrococcales</taxon>
        <taxon>Micrococcaceae</taxon>
        <taxon>Rothia</taxon>
    </lineage>
</organism>
<protein>
    <submittedName>
        <fullName evidence="1">Uncharacterized protein</fullName>
    </submittedName>
</protein>
<dbReference type="Proteomes" id="UP000004863">
    <property type="component" value="Unassembled WGS sequence"/>
</dbReference>
<dbReference type="EMBL" id="AJJQ01000043">
    <property type="protein sequence ID" value="EID50408.1"/>
    <property type="molecule type" value="Genomic_DNA"/>
</dbReference>
<proteinExistence type="predicted"/>
<dbReference type="AlphaFoldDB" id="I0URA5"/>
<name>I0URA5_9MICC</name>